<evidence type="ECO:0000256" key="1">
    <source>
        <dbReference type="SAM" id="MobiDB-lite"/>
    </source>
</evidence>
<keyword evidence="4" id="KW-1185">Reference proteome</keyword>
<feature type="compositionally biased region" description="Low complexity" evidence="1">
    <location>
        <begin position="265"/>
        <end position="274"/>
    </location>
</feature>
<feature type="domain" description="AMP-dependent synthetase/ligase" evidence="2">
    <location>
        <begin position="46"/>
        <end position="204"/>
    </location>
</feature>
<dbReference type="InterPro" id="IPR050237">
    <property type="entry name" value="ATP-dep_AMP-bd_enzyme"/>
</dbReference>
<name>W6JT46_9MICO</name>
<evidence type="ECO:0000259" key="2">
    <source>
        <dbReference type="Pfam" id="PF00501"/>
    </source>
</evidence>
<feature type="compositionally biased region" description="Polar residues" evidence="1">
    <location>
        <begin position="365"/>
        <end position="379"/>
    </location>
</feature>
<dbReference type="InterPro" id="IPR000873">
    <property type="entry name" value="AMP-dep_synth/lig_dom"/>
</dbReference>
<feature type="region of interest" description="Disordered" evidence="1">
    <location>
        <begin position="226"/>
        <end position="275"/>
    </location>
</feature>
<protein>
    <recommendedName>
        <fullName evidence="2">AMP-dependent synthetase/ligase domain-containing protein</fullName>
    </recommendedName>
</protein>
<dbReference type="InterPro" id="IPR020845">
    <property type="entry name" value="AMP-binding_CS"/>
</dbReference>
<dbReference type="Pfam" id="PF00501">
    <property type="entry name" value="AMP-binding"/>
    <property type="match status" value="1"/>
</dbReference>
<dbReference type="Proteomes" id="UP000035763">
    <property type="component" value="Unassembled WGS sequence"/>
</dbReference>
<dbReference type="PANTHER" id="PTHR43767">
    <property type="entry name" value="LONG-CHAIN-FATTY-ACID--COA LIGASE"/>
    <property type="match status" value="1"/>
</dbReference>
<dbReference type="PANTHER" id="PTHR43767:SF1">
    <property type="entry name" value="NONRIBOSOMAL PEPTIDE SYNTHASE PES1 (EUROFUNG)-RELATED"/>
    <property type="match status" value="1"/>
</dbReference>
<dbReference type="STRING" id="1193182.BN11_1660002"/>
<dbReference type="PROSITE" id="PS00455">
    <property type="entry name" value="AMP_BINDING"/>
    <property type="match status" value="1"/>
</dbReference>
<dbReference type="Gene3D" id="3.40.50.12780">
    <property type="entry name" value="N-terminal domain of ligase-like"/>
    <property type="match status" value="1"/>
</dbReference>
<reference evidence="3 4" key="1">
    <citation type="journal article" date="2013" name="ISME J.">
        <title>A metabolic model for members of the genus Tetrasphaera involved in enhanced biological phosphorus removal.</title>
        <authorList>
            <person name="Kristiansen R."/>
            <person name="Nguyen H.T.T."/>
            <person name="Saunders A.M."/>
            <person name="Nielsen J.L."/>
            <person name="Wimmer R."/>
            <person name="Le V.Q."/>
            <person name="McIlroy S.J."/>
            <person name="Petrovski S."/>
            <person name="Seviour R.J."/>
            <person name="Calteau A."/>
            <person name="Nielsen K.L."/>
            <person name="Nielsen P.H."/>
        </authorList>
    </citation>
    <scope>NUCLEOTIDE SEQUENCE [LARGE SCALE GENOMIC DNA]</scope>
    <source>
        <strain evidence="3 4">Ben110</strain>
    </source>
</reference>
<dbReference type="AlphaFoldDB" id="W6JT46"/>
<dbReference type="InterPro" id="IPR042099">
    <property type="entry name" value="ANL_N_sf"/>
</dbReference>
<evidence type="ECO:0000313" key="3">
    <source>
        <dbReference type="EMBL" id="CCH72428.1"/>
    </source>
</evidence>
<proteinExistence type="predicted"/>
<evidence type="ECO:0000313" key="4">
    <source>
        <dbReference type="Proteomes" id="UP000035763"/>
    </source>
</evidence>
<sequence>MFAVRPDVVVRTLTARGLLGLELPHRRARQLLALQRWGYGIAGELRAAAAVSGSRVALIDERGAHTYSEAVDLGDRLARVLRSRGLPAGARVGLLAPNGVEFVLALYAANLLGIDVVLLNTGLTGERITQIADRDDLQTVLHDGELAHLVGGVAAAYDLGELMTQARDAAYGPSGNRLAPAREEGRTIVLTSGTTGVPKGAPRRAVGRIGATVSILERIPLHHRTGSCSARRSSTRGGSPDCTWRSACRPRSSCNAGSGRPAPMRRSPSTGPRCCSPCPRCCNACSRGGRPPRRPGCRTCGWSLPAARSSRRASRRASSTSSVRCSTACTARRWCPGRPSRRPNTSGATPTPPARPRSAPGSPCWTRTGSRSPTARSAISMSATTWSSTVIWTAAPVTSTPG</sequence>
<dbReference type="EMBL" id="CAJA01000075">
    <property type="protein sequence ID" value="CCH72428.1"/>
    <property type="molecule type" value="Genomic_DNA"/>
</dbReference>
<gene>
    <name evidence="3" type="ORF">BN11_1660002</name>
</gene>
<feature type="region of interest" description="Disordered" evidence="1">
    <location>
        <begin position="336"/>
        <end position="379"/>
    </location>
</feature>
<organism evidence="3 4">
    <name type="scientific">Nostocoides australiense Ben110</name>
    <dbReference type="NCBI Taxonomy" id="1193182"/>
    <lineage>
        <taxon>Bacteria</taxon>
        <taxon>Bacillati</taxon>
        <taxon>Actinomycetota</taxon>
        <taxon>Actinomycetes</taxon>
        <taxon>Micrococcales</taxon>
        <taxon>Intrasporangiaceae</taxon>
        <taxon>Nostocoides</taxon>
    </lineage>
</organism>
<comment type="caution">
    <text evidence="3">The sequence shown here is derived from an EMBL/GenBank/DDBJ whole genome shotgun (WGS) entry which is preliminary data.</text>
</comment>
<dbReference type="SUPFAM" id="SSF56801">
    <property type="entry name" value="Acetyl-CoA synthetase-like"/>
    <property type="match status" value="1"/>
</dbReference>
<accession>W6JT46</accession>
<feature type="compositionally biased region" description="Polar residues" evidence="1">
    <location>
        <begin position="226"/>
        <end position="237"/>
    </location>
</feature>